<dbReference type="Pfam" id="PF17207">
    <property type="entry name" value="MCM_OB"/>
    <property type="match status" value="1"/>
</dbReference>
<dbReference type="PANTHER" id="PTHR11630:SF42">
    <property type="entry name" value="DNA REPLICATION LICENSING FACTOR MCM5"/>
    <property type="match status" value="1"/>
</dbReference>
<dbReference type="Gene3D" id="3.40.50.300">
    <property type="entry name" value="P-loop containing nucleotide triphosphate hydrolases"/>
    <property type="match status" value="1"/>
</dbReference>
<evidence type="ECO:0000259" key="12">
    <source>
        <dbReference type="PROSITE" id="PS50051"/>
    </source>
</evidence>
<dbReference type="PRINTS" id="PR01657">
    <property type="entry name" value="MCMFAMILY"/>
</dbReference>
<dbReference type="GO" id="GO:0005656">
    <property type="term" value="C:nuclear pre-replicative complex"/>
    <property type="evidence" value="ECO:0007669"/>
    <property type="project" value="UniProtKB-ARBA"/>
</dbReference>
<dbReference type="Gene3D" id="2.20.28.10">
    <property type="match status" value="1"/>
</dbReference>
<evidence type="ECO:0000256" key="1">
    <source>
        <dbReference type="ARBA" id="ARBA00004123"/>
    </source>
</evidence>
<gene>
    <name evidence="13" type="primary">MCM5</name>
    <name evidence="13" type="ORF">NBO_508g0033</name>
</gene>
<dbReference type="InterPro" id="IPR031327">
    <property type="entry name" value="MCM"/>
</dbReference>
<evidence type="ECO:0000313" key="14">
    <source>
        <dbReference type="Proteomes" id="UP000016927"/>
    </source>
</evidence>
<dbReference type="InterPro" id="IPR012340">
    <property type="entry name" value="NA-bd_OB-fold"/>
</dbReference>
<comment type="catalytic activity">
    <reaction evidence="10">
        <text>ATP + H2O = ADP + phosphate + H(+)</text>
        <dbReference type="Rhea" id="RHEA:13065"/>
        <dbReference type="ChEBI" id="CHEBI:15377"/>
        <dbReference type="ChEBI" id="CHEBI:15378"/>
        <dbReference type="ChEBI" id="CHEBI:30616"/>
        <dbReference type="ChEBI" id="CHEBI:43474"/>
        <dbReference type="ChEBI" id="CHEBI:456216"/>
        <dbReference type="EC" id="3.6.4.12"/>
    </reaction>
</comment>
<dbReference type="OMA" id="ITYCKTR"/>
<dbReference type="SMR" id="R0KPR6"/>
<protein>
    <recommendedName>
        <fullName evidence="10">DNA replication licensing factor MCM5</fullName>
        <ecNumber evidence="10">3.6.4.12</ecNumber>
    </recommendedName>
</protein>
<feature type="domain" description="MCM C-terminal AAA(+) ATPase" evidence="12">
    <location>
        <begin position="305"/>
        <end position="509"/>
    </location>
</feature>
<evidence type="ECO:0000256" key="11">
    <source>
        <dbReference type="SAM" id="MobiDB-lite"/>
    </source>
</evidence>
<dbReference type="GO" id="GO:0016887">
    <property type="term" value="F:ATP hydrolysis activity"/>
    <property type="evidence" value="ECO:0007669"/>
    <property type="project" value="RHEA"/>
</dbReference>
<dbReference type="GO" id="GO:0006270">
    <property type="term" value="P:DNA replication initiation"/>
    <property type="evidence" value="ECO:0007669"/>
    <property type="project" value="UniProtKB-UniRule"/>
</dbReference>
<dbReference type="InterPro" id="IPR008048">
    <property type="entry name" value="MCM5"/>
</dbReference>
<dbReference type="FunFam" id="3.40.50.300:FF:000826">
    <property type="entry name" value="Replicative DNA helicase Mcm"/>
    <property type="match status" value="1"/>
</dbReference>
<evidence type="ECO:0000313" key="13">
    <source>
        <dbReference type="EMBL" id="EOB12182.1"/>
    </source>
</evidence>
<keyword evidence="10" id="KW-0131">Cell cycle</keyword>
<dbReference type="Pfam" id="PF17855">
    <property type="entry name" value="MCM_lid"/>
    <property type="match status" value="1"/>
</dbReference>
<name>R0KPR6_NOSB1</name>
<dbReference type="GO" id="GO:0043138">
    <property type="term" value="F:3'-5' DNA helicase activity"/>
    <property type="evidence" value="ECO:0007669"/>
    <property type="project" value="TreeGrafter"/>
</dbReference>
<dbReference type="STRING" id="578461.R0KPR6"/>
<keyword evidence="7 9" id="KW-0238">DNA-binding</keyword>
<dbReference type="InterPro" id="IPR027417">
    <property type="entry name" value="P-loop_NTPase"/>
</dbReference>
<evidence type="ECO:0000256" key="8">
    <source>
        <dbReference type="ARBA" id="ARBA00023242"/>
    </source>
</evidence>
<dbReference type="EC" id="3.6.4.12" evidence="10"/>
<dbReference type="SUPFAM" id="SSF52540">
    <property type="entry name" value="P-loop containing nucleoside triphosphate hydrolases"/>
    <property type="match status" value="1"/>
</dbReference>
<feature type="compositionally biased region" description="Low complexity" evidence="11">
    <location>
        <begin position="105"/>
        <end position="121"/>
    </location>
</feature>
<dbReference type="InterPro" id="IPR001208">
    <property type="entry name" value="MCM_dom"/>
</dbReference>
<dbReference type="GO" id="GO:0031261">
    <property type="term" value="C:DNA replication preinitiation complex"/>
    <property type="evidence" value="ECO:0007669"/>
    <property type="project" value="UniProtKB-ARBA"/>
</dbReference>
<dbReference type="PANTHER" id="PTHR11630">
    <property type="entry name" value="DNA REPLICATION LICENSING FACTOR MCM FAMILY MEMBER"/>
    <property type="match status" value="1"/>
</dbReference>
<sequence>MTWDEEKISSIDLITNDPPINKETVQKAFLEFLEMNREYLNTLNTNINLKDYSLILKLEDLFQASEILSMEMVRNPEQSIKWYEEIIIEKYIKNDEMNGNNDGVNNPTTTPHNNTITSSPPSTTFQIQIISNELLTGIREINARKINKIIRIKGIVVSSSSVFTKPKKLYVVCRNCLNGKFVTDFIPRSCDKGSCPTDPFVIVPEKSVVTDVQFVKIQEEFEDIPVGETPRHFSLIMERLLIDKIVPGRLGIFTGIYQINNQNNNTNNSNNNPYLKVIGLETIGDKFVKNFSDEEIIEFKKLSKNTDLIFKSIAPNIYGLEDVKKALTCMLFGGTRRSMVDGVTLRGDISVLLLGDPGVAKSQLLKFMEKISPIGVYTSGRGSSAAGLTASVIRDNSGVFYLEGGALVLADNGICCIDEFDKMGDQDRVAIHEAMEQQTISIAKAGITTILNTRTSILAAANPVFGRYDDYKTPDENIEFGTTILSRFDCIFILKDKHGPNDLIMAEHVLNLHSHKSESKVVDSNLKLIRRYVQYAKNNVFPKLSESSSSLLIKYYASTRREVRNIEKDTLKRSSIPITVRQLEAIIRLSEALAKIELNPLVQERHVEEAIRLFKVSTMNAVQQGHMLEGMTRPDVVEKIENICSKIRSIVPIGGSIKYKDLLNKLKDNENLCKKAIDYLCKQNKLVAKDMGRLLIRHP</sequence>
<evidence type="ECO:0000256" key="4">
    <source>
        <dbReference type="ARBA" id="ARBA00022801"/>
    </source>
</evidence>
<proteinExistence type="inferred from homology"/>
<dbReference type="AlphaFoldDB" id="R0KPR6"/>
<dbReference type="GO" id="GO:0003697">
    <property type="term" value="F:single-stranded DNA binding"/>
    <property type="evidence" value="ECO:0007669"/>
    <property type="project" value="TreeGrafter"/>
</dbReference>
<evidence type="ECO:0000256" key="7">
    <source>
        <dbReference type="ARBA" id="ARBA00023125"/>
    </source>
</evidence>
<dbReference type="InterPro" id="IPR027925">
    <property type="entry name" value="MCM_N"/>
</dbReference>
<dbReference type="InterPro" id="IPR018525">
    <property type="entry name" value="MCM_CS"/>
</dbReference>
<dbReference type="Pfam" id="PF14551">
    <property type="entry name" value="MCM_N"/>
    <property type="match status" value="1"/>
</dbReference>
<dbReference type="GO" id="GO:0042555">
    <property type="term" value="C:MCM complex"/>
    <property type="evidence" value="ECO:0007669"/>
    <property type="project" value="UniProtKB-UniRule"/>
</dbReference>
<keyword evidence="3 9" id="KW-0547">Nucleotide-binding</keyword>
<dbReference type="Proteomes" id="UP000016927">
    <property type="component" value="Unassembled WGS sequence"/>
</dbReference>
<accession>R0KPR6</accession>
<dbReference type="EMBL" id="KB909416">
    <property type="protein sequence ID" value="EOB12182.1"/>
    <property type="molecule type" value="Genomic_DNA"/>
</dbReference>
<dbReference type="SMART" id="SM00350">
    <property type="entry name" value="MCM"/>
    <property type="match status" value="1"/>
</dbReference>
<dbReference type="InterPro" id="IPR003593">
    <property type="entry name" value="AAA+_ATPase"/>
</dbReference>
<dbReference type="Gene3D" id="2.40.50.140">
    <property type="entry name" value="Nucleic acid-binding proteins"/>
    <property type="match status" value="1"/>
</dbReference>
<dbReference type="GO" id="GO:0017116">
    <property type="term" value="F:single-stranded DNA helicase activity"/>
    <property type="evidence" value="ECO:0007669"/>
    <property type="project" value="TreeGrafter"/>
</dbReference>
<dbReference type="GO" id="GO:0000727">
    <property type="term" value="P:double-strand break repair via break-induced replication"/>
    <property type="evidence" value="ECO:0007669"/>
    <property type="project" value="TreeGrafter"/>
</dbReference>
<dbReference type="HOGENOM" id="CLU_000995_7_2_1"/>
<keyword evidence="4 10" id="KW-0378">Hydrolase</keyword>
<dbReference type="GO" id="GO:0003688">
    <property type="term" value="F:DNA replication origin binding"/>
    <property type="evidence" value="ECO:0007669"/>
    <property type="project" value="UniProtKB-UniRule"/>
</dbReference>
<dbReference type="PROSITE" id="PS50051">
    <property type="entry name" value="MCM_2"/>
    <property type="match status" value="1"/>
</dbReference>
<evidence type="ECO:0000256" key="6">
    <source>
        <dbReference type="ARBA" id="ARBA00022840"/>
    </source>
</evidence>
<comment type="similarity">
    <text evidence="9">Belongs to the MCM family.</text>
</comment>
<evidence type="ECO:0000256" key="9">
    <source>
        <dbReference type="RuleBase" id="RU004070"/>
    </source>
</evidence>
<dbReference type="InterPro" id="IPR041562">
    <property type="entry name" value="MCM_lid"/>
</dbReference>
<comment type="subunit">
    <text evidence="10">Component of the MCM2-7 complex.</text>
</comment>
<dbReference type="GO" id="GO:0043596">
    <property type="term" value="C:nuclear replication fork"/>
    <property type="evidence" value="ECO:0007669"/>
    <property type="project" value="UniProtKB-ARBA"/>
</dbReference>
<dbReference type="PRINTS" id="PR01661">
    <property type="entry name" value="MCMPROTEIN5"/>
</dbReference>
<dbReference type="GO" id="GO:0006279">
    <property type="term" value="P:premeiotic DNA replication"/>
    <property type="evidence" value="ECO:0007669"/>
    <property type="project" value="UniProtKB-ARBA"/>
</dbReference>
<dbReference type="Pfam" id="PF00493">
    <property type="entry name" value="MCM"/>
    <property type="match status" value="1"/>
</dbReference>
<keyword evidence="5 10" id="KW-0347">Helicase</keyword>
<keyword evidence="8 10" id="KW-0539">Nucleus</keyword>
<dbReference type="VEuPathDB" id="MicrosporidiaDB:NBO_508g0033"/>
<comment type="subcellular location">
    <subcellularLocation>
        <location evidence="1 10">Nucleus</location>
    </subcellularLocation>
</comment>
<feature type="non-terminal residue" evidence="13">
    <location>
        <position position="699"/>
    </location>
</feature>
<evidence type="ECO:0000256" key="3">
    <source>
        <dbReference type="ARBA" id="ARBA00022741"/>
    </source>
</evidence>
<evidence type="ECO:0000256" key="5">
    <source>
        <dbReference type="ARBA" id="ARBA00022806"/>
    </source>
</evidence>
<evidence type="ECO:0000256" key="2">
    <source>
        <dbReference type="ARBA" id="ARBA00022705"/>
    </source>
</evidence>
<comment type="function">
    <text evidence="10">Acts as component of the MCM2-7 complex (MCM complex) which is the replicative helicase essential for 'once per cell cycle' DNA replication initiation and elongation in eukaryotic cells. The active ATPase sites in the MCM2-7 ring are formed through the interaction surfaces of two neighboring subunits such that a critical structure of a conserved arginine finger motif is provided in trans relative to the ATP-binding site of the Walker A box of the adjacent subunit. The six ATPase active sites, however, are likely to contribute differentially to the complex helicase activity.</text>
</comment>
<dbReference type="PROSITE" id="PS00847">
    <property type="entry name" value="MCM_1"/>
    <property type="match status" value="1"/>
</dbReference>
<evidence type="ECO:0000256" key="10">
    <source>
        <dbReference type="RuleBase" id="RU368063"/>
    </source>
</evidence>
<keyword evidence="2 10" id="KW-0235">DNA replication</keyword>
<keyword evidence="6 9" id="KW-0067">ATP-binding</keyword>
<dbReference type="SMART" id="SM00382">
    <property type="entry name" value="AAA"/>
    <property type="match status" value="1"/>
</dbReference>
<dbReference type="InterPro" id="IPR033762">
    <property type="entry name" value="MCM_OB"/>
</dbReference>
<feature type="region of interest" description="Disordered" evidence="11">
    <location>
        <begin position="98"/>
        <end position="121"/>
    </location>
</feature>
<dbReference type="GO" id="GO:0005524">
    <property type="term" value="F:ATP binding"/>
    <property type="evidence" value="ECO:0007669"/>
    <property type="project" value="UniProtKB-UniRule"/>
</dbReference>
<dbReference type="OrthoDB" id="10036721at2759"/>
<organism evidence="13 14">
    <name type="scientific">Nosema bombycis (strain CQ1 / CVCC 102059)</name>
    <name type="common">Microsporidian parasite</name>
    <name type="synonym">Pebrine of silkworm</name>
    <dbReference type="NCBI Taxonomy" id="578461"/>
    <lineage>
        <taxon>Eukaryota</taxon>
        <taxon>Fungi</taxon>
        <taxon>Fungi incertae sedis</taxon>
        <taxon>Microsporidia</taxon>
        <taxon>Nosematidae</taxon>
        <taxon>Nosema</taxon>
    </lineage>
</organism>
<reference evidence="13 14" key="1">
    <citation type="journal article" date="2013" name="BMC Genomics">
        <title>Comparative genomics of parasitic silkworm microsporidia reveal an association between genome expansion and host adaptation.</title>
        <authorList>
            <person name="Pan G."/>
            <person name="Xu J."/>
            <person name="Li T."/>
            <person name="Xia Q."/>
            <person name="Liu S.L."/>
            <person name="Zhang G."/>
            <person name="Li S."/>
            <person name="Li C."/>
            <person name="Liu H."/>
            <person name="Yang L."/>
            <person name="Liu T."/>
            <person name="Zhang X."/>
            <person name="Wu Z."/>
            <person name="Fan W."/>
            <person name="Dang X."/>
            <person name="Xiang H."/>
            <person name="Tao M."/>
            <person name="Li Y."/>
            <person name="Hu J."/>
            <person name="Li Z."/>
            <person name="Lin L."/>
            <person name="Luo J."/>
            <person name="Geng L."/>
            <person name="Wang L."/>
            <person name="Long M."/>
            <person name="Wan Y."/>
            <person name="He N."/>
            <person name="Zhang Z."/>
            <person name="Lu C."/>
            <person name="Keeling P.J."/>
            <person name="Wang J."/>
            <person name="Xiang Z."/>
            <person name="Zhou Z."/>
        </authorList>
    </citation>
    <scope>NUCLEOTIDE SEQUENCE [LARGE SCALE GENOMIC DNA]</scope>
    <source>
        <strain evidence="14">CQ1 / CVCC 102059</strain>
    </source>
</reference>
<keyword evidence="14" id="KW-1185">Reference proteome</keyword>
<dbReference type="SUPFAM" id="SSF50249">
    <property type="entry name" value="Nucleic acid-binding proteins"/>
    <property type="match status" value="1"/>
</dbReference>